<accession>M2WJH8</accession>
<feature type="transmembrane region" description="Helical" evidence="2">
    <location>
        <begin position="108"/>
        <end position="128"/>
    </location>
</feature>
<evidence type="ECO:0000313" key="4">
    <source>
        <dbReference type="Proteomes" id="UP000016933"/>
    </source>
</evidence>
<name>M2WJH8_DOTSN</name>
<dbReference type="HOGENOM" id="CLU_1184983_0_0_1"/>
<dbReference type="Proteomes" id="UP000016933">
    <property type="component" value="Unassembled WGS sequence"/>
</dbReference>
<proteinExistence type="predicted"/>
<organism evidence="3 4">
    <name type="scientific">Dothistroma septosporum (strain NZE10 / CBS 128990)</name>
    <name type="common">Red band needle blight fungus</name>
    <name type="synonym">Mycosphaerella pini</name>
    <dbReference type="NCBI Taxonomy" id="675120"/>
    <lineage>
        <taxon>Eukaryota</taxon>
        <taxon>Fungi</taxon>
        <taxon>Dikarya</taxon>
        <taxon>Ascomycota</taxon>
        <taxon>Pezizomycotina</taxon>
        <taxon>Dothideomycetes</taxon>
        <taxon>Dothideomycetidae</taxon>
        <taxon>Mycosphaerellales</taxon>
        <taxon>Mycosphaerellaceae</taxon>
        <taxon>Dothistroma</taxon>
    </lineage>
</organism>
<keyword evidence="4" id="KW-1185">Reference proteome</keyword>
<feature type="transmembrane region" description="Helical" evidence="2">
    <location>
        <begin position="77"/>
        <end position="96"/>
    </location>
</feature>
<sequence>MFTKPRRKDSDHHLHDFDEADLPHYKIPLALAVAIWIFNVALLIAGGVVAGVVDYRWTDDSAAVWSHDDEGSVQSRARLAFFYVTIPFVLSVLSSVELERLNRKEMPSVWIPMSSVCAFVLWAVQVGWQARCIWVRSENRGACPWAFAGGIVPRSTWGSGLTAAWVVPWLILPLLVLYAFYFFFGVNALRGSRPCRAPTIPLMEQDRAEDHPSRYSNELRSSSPGGQRSCAALA</sequence>
<dbReference type="AlphaFoldDB" id="M2WJH8"/>
<feature type="transmembrane region" description="Helical" evidence="2">
    <location>
        <begin position="29"/>
        <end position="57"/>
    </location>
</feature>
<dbReference type="EMBL" id="KB446545">
    <property type="protein sequence ID" value="EME39123.1"/>
    <property type="molecule type" value="Genomic_DNA"/>
</dbReference>
<protein>
    <submittedName>
        <fullName evidence="3">Uncharacterized protein</fullName>
    </submittedName>
</protein>
<evidence type="ECO:0000256" key="1">
    <source>
        <dbReference type="SAM" id="MobiDB-lite"/>
    </source>
</evidence>
<feature type="transmembrane region" description="Helical" evidence="2">
    <location>
        <begin position="163"/>
        <end position="184"/>
    </location>
</feature>
<evidence type="ECO:0000313" key="3">
    <source>
        <dbReference type="EMBL" id="EME39123.1"/>
    </source>
</evidence>
<evidence type="ECO:0000256" key="2">
    <source>
        <dbReference type="SAM" id="Phobius"/>
    </source>
</evidence>
<reference evidence="4" key="1">
    <citation type="journal article" date="2012" name="PLoS Genet.">
        <title>The genomes of the fungal plant pathogens Cladosporium fulvum and Dothistroma septosporum reveal adaptation to different hosts and lifestyles but also signatures of common ancestry.</title>
        <authorList>
            <person name="de Wit P.J.G.M."/>
            <person name="van der Burgt A."/>
            <person name="Oekmen B."/>
            <person name="Stergiopoulos I."/>
            <person name="Abd-Elsalam K.A."/>
            <person name="Aerts A.L."/>
            <person name="Bahkali A.H."/>
            <person name="Beenen H.G."/>
            <person name="Chettri P."/>
            <person name="Cox M.P."/>
            <person name="Datema E."/>
            <person name="de Vries R.P."/>
            <person name="Dhillon B."/>
            <person name="Ganley A.R."/>
            <person name="Griffiths S.A."/>
            <person name="Guo Y."/>
            <person name="Hamelin R.C."/>
            <person name="Henrissat B."/>
            <person name="Kabir M.S."/>
            <person name="Jashni M.K."/>
            <person name="Kema G."/>
            <person name="Klaubauf S."/>
            <person name="Lapidus A."/>
            <person name="Levasseur A."/>
            <person name="Lindquist E."/>
            <person name="Mehrabi R."/>
            <person name="Ohm R.A."/>
            <person name="Owen T.J."/>
            <person name="Salamov A."/>
            <person name="Schwelm A."/>
            <person name="Schijlen E."/>
            <person name="Sun H."/>
            <person name="van den Burg H.A."/>
            <person name="van Ham R.C.H.J."/>
            <person name="Zhang S."/>
            <person name="Goodwin S.B."/>
            <person name="Grigoriev I.V."/>
            <person name="Collemare J."/>
            <person name="Bradshaw R.E."/>
        </authorList>
    </citation>
    <scope>NUCLEOTIDE SEQUENCE [LARGE SCALE GENOMIC DNA]</scope>
    <source>
        <strain evidence="4">NZE10 / CBS 128990</strain>
    </source>
</reference>
<dbReference type="OMA" id="YSWEIND"/>
<dbReference type="eggNOG" id="ENOG502RM55">
    <property type="taxonomic scope" value="Eukaryota"/>
</dbReference>
<keyword evidence="2" id="KW-0472">Membrane</keyword>
<feature type="compositionally biased region" description="Polar residues" evidence="1">
    <location>
        <begin position="214"/>
        <end position="226"/>
    </location>
</feature>
<keyword evidence="2" id="KW-1133">Transmembrane helix</keyword>
<gene>
    <name evidence="3" type="ORF">DOTSEDRAFT_56613</name>
</gene>
<reference evidence="3 4" key="2">
    <citation type="journal article" date="2012" name="PLoS Pathog.">
        <title>Diverse lifestyles and strategies of plant pathogenesis encoded in the genomes of eighteen Dothideomycetes fungi.</title>
        <authorList>
            <person name="Ohm R.A."/>
            <person name="Feau N."/>
            <person name="Henrissat B."/>
            <person name="Schoch C.L."/>
            <person name="Horwitz B.A."/>
            <person name="Barry K.W."/>
            <person name="Condon B.J."/>
            <person name="Copeland A.C."/>
            <person name="Dhillon B."/>
            <person name="Glaser F."/>
            <person name="Hesse C.N."/>
            <person name="Kosti I."/>
            <person name="LaButti K."/>
            <person name="Lindquist E.A."/>
            <person name="Lucas S."/>
            <person name="Salamov A.A."/>
            <person name="Bradshaw R.E."/>
            <person name="Ciuffetti L."/>
            <person name="Hamelin R.C."/>
            <person name="Kema G.H.J."/>
            <person name="Lawrence C."/>
            <person name="Scott J.A."/>
            <person name="Spatafora J.W."/>
            <person name="Turgeon B.G."/>
            <person name="de Wit P.J.G.M."/>
            <person name="Zhong S."/>
            <person name="Goodwin S.B."/>
            <person name="Grigoriev I.V."/>
        </authorList>
    </citation>
    <scope>NUCLEOTIDE SEQUENCE [LARGE SCALE GENOMIC DNA]</scope>
    <source>
        <strain evidence="4">NZE10 / CBS 128990</strain>
    </source>
</reference>
<feature type="region of interest" description="Disordered" evidence="1">
    <location>
        <begin position="207"/>
        <end position="234"/>
    </location>
</feature>
<keyword evidence="2" id="KW-0812">Transmembrane</keyword>